<proteinExistence type="predicted"/>
<evidence type="ECO:0000313" key="2">
    <source>
        <dbReference type="Proteomes" id="UP001174909"/>
    </source>
</evidence>
<dbReference type="InterPro" id="IPR008949">
    <property type="entry name" value="Isoprenoid_synthase_dom_sf"/>
</dbReference>
<organism evidence="1 2">
    <name type="scientific">Geodia barretti</name>
    <name type="common">Barrett's horny sponge</name>
    <dbReference type="NCBI Taxonomy" id="519541"/>
    <lineage>
        <taxon>Eukaryota</taxon>
        <taxon>Metazoa</taxon>
        <taxon>Porifera</taxon>
        <taxon>Demospongiae</taxon>
        <taxon>Heteroscleromorpha</taxon>
        <taxon>Tetractinellida</taxon>
        <taxon>Astrophorina</taxon>
        <taxon>Geodiidae</taxon>
        <taxon>Geodia</taxon>
    </lineage>
</organism>
<sequence length="82" mass="9176">MSAAAGEDKRHLLSIYGKEELDDSDVEDVLHIMDGLNVQEHAHSLAVEHGGIAVDALSAVEMDEWARGEYQNLVDFLLYREH</sequence>
<comment type="caution">
    <text evidence="1">The sequence shown here is derived from an EMBL/GenBank/DDBJ whole genome shotgun (WGS) entry which is preliminary data.</text>
</comment>
<dbReference type="Gene3D" id="1.10.600.10">
    <property type="entry name" value="Farnesyl Diphosphate Synthase"/>
    <property type="match status" value="1"/>
</dbReference>
<accession>A0AA35XJH7</accession>
<name>A0AA35XJH7_GEOBA</name>
<dbReference type="Proteomes" id="UP001174909">
    <property type="component" value="Unassembled WGS sequence"/>
</dbReference>
<evidence type="ECO:0000313" key="1">
    <source>
        <dbReference type="EMBL" id="CAI8054806.1"/>
    </source>
</evidence>
<dbReference type="AlphaFoldDB" id="A0AA35XJH7"/>
<protein>
    <submittedName>
        <fullName evidence="1">Uncharacterized protein</fullName>
    </submittedName>
</protein>
<gene>
    <name evidence="1" type="ORF">GBAR_LOCUS29892</name>
</gene>
<reference evidence="1" key="1">
    <citation type="submission" date="2023-03" db="EMBL/GenBank/DDBJ databases">
        <authorList>
            <person name="Steffen K."/>
            <person name="Cardenas P."/>
        </authorList>
    </citation>
    <scope>NUCLEOTIDE SEQUENCE</scope>
</reference>
<dbReference type="EMBL" id="CASHTH010004210">
    <property type="protein sequence ID" value="CAI8054806.1"/>
    <property type="molecule type" value="Genomic_DNA"/>
</dbReference>
<keyword evidence="2" id="KW-1185">Reference proteome</keyword>